<organism evidence="1 2">
    <name type="scientific">Palleronia pontilimi</name>
    <dbReference type="NCBI Taxonomy" id="1964209"/>
    <lineage>
        <taxon>Bacteria</taxon>
        <taxon>Pseudomonadati</taxon>
        <taxon>Pseudomonadota</taxon>
        <taxon>Alphaproteobacteria</taxon>
        <taxon>Rhodobacterales</taxon>
        <taxon>Roseobacteraceae</taxon>
        <taxon>Palleronia</taxon>
    </lineage>
</organism>
<gene>
    <name evidence="1" type="ORF">ILP92_05025</name>
</gene>
<evidence type="ECO:0000313" key="1">
    <source>
        <dbReference type="EMBL" id="MBJ3762105.1"/>
    </source>
</evidence>
<dbReference type="AlphaFoldDB" id="A0A934MC36"/>
<comment type="caution">
    <text evidence="1">The sequence shown here is derived from an EMBL/GenBank/DDBJ whole genome shotgun (WGS) entry which is preliminary data.</text>
</comment>
<dbReference type="Proteomes" id="UP000642488">
    <property type="component" value="Unassembled WGS sequence"/>
</dbReference>
<dbReference type="RefSeq" id="WP_198915262.1">
    <property type="nucleotide sequence ID" value="NZ_JAEKPD010000002.1"/>
</dbReference>
<keyword evidence="2" id="KW-1185">Reference proteome</keyword>
<accession>A0A934MC36</accession>
<evidence type="ECO:0000313" key="2">
    <source>
        <dbReference type="Proteomes" id="UP000642488"/>
    </source>
</evidence>
<dbReference type="EMBL" id="JAEKPD010000002">
    <property type="protein sequence ID" value="MBJ3762105.1"/>
    <property type="molecule type" value="Genomic_DNA"/>
</dbReference>
<proteinExistence type="predicted"/>
<sequence length="60" mass="6500">MTYQNQIQTIDDAKAEAFADRFVGTLNEAALGPDGTAELTDAPFRLELEGDLDGTRIEAL</sequence>
<name>A0A934MC36_9RHOB</name>
<reference evidence="1" key="1">
    <citation type="submission" date="2020-12" db="EMBL/GenBank/DDBJ databases">
        <title>Bacterial taxonomy.</title>
        <authorList>
            <person name="Pan X."/>
        </authorList>
    </citation>
    <scope>NUCLEOTIDE SEQUENCE</scope>
    <source>
        <strain evidence="1">KCTC 52957</strain>
    </source>
</reference>
<protein>
    <submittedName>
        <fullName evidence="1">Uncharacterized protein</fullName>
    </submittedName>
</protein>